<dbReference type="GO" id="GO:0005634">
    <property type="term" value="C:nucleus"/>
    <property type="evidence" value="ECO:0007669"/>
    <property type="project" value="TreeGrafter"/>
</dbReference>
<gene>
    <name evidence="1" type="ORF">MJAP1_000375</name>
</gene>
<organism evidence="1 2">
    <name type="scientific">Malassezia japonica</name>
    <dbReference type="NCBI Taxonomy" id="223818"/>
    <lineage>
        <taxon>Eukaryota</taxon>
        <taxon>Fungi</taxon>
        <taxon>Dikarya</taxon>
        <taxon>Basidiomycota</taxon>
        <taxon>Ustilaginomycotina</taxon>
        <taxon>Malasseziomycetes</taxon>
        <taxon>Malasseziales</taxon>
        <taxon>Malasseziaceae</taxon>
        <taxon>Malassezia</taxon>
    </lineage>
</organism>
<evidence type="ECO:0000313" key="1">
    <source>
        <dbReference type="EMBL" id="WFD37431.1"/>
    </source>
</evidence>
<dbReference type="GO" id="GO:0033699">
    <property type="term" value="F:DNA 5'-adenosine monophosphate hydrolase activity"/>
    <property type="evidence" value="ECO:0007669"/>
    <property type="project" value="TreeGrafter"/>
</dbReference>
<reference evidence="1" key="1">
    <citation type="submission" date="2023-03" db="EMBL/GenBank/DDBJ databases">
        <title>Mating type loci evolution in Malassezia.</title>
        <authorList>
            <person name="Coelho M.A."/>
        </authorList>
    </citation>
    <scope>NUCLEOTIDE SEQUENCE</scope>
    <source>
        <strain evidence="1">CBS 9431</strain>
    </source>
</reference>
<dbReference type="PROSITE" id="PS00892">
    <property type="entry name" value="HIT_1"/>
    <property type="match status" value="1"/>
</dbReference>
<dbReference type="GeneID" id="85224024"/>
<dbReference type="Gene3D" id="3.30.428.10">
    <property type="entry name" value="HIT-like"/>
    <property type="match status" value="1"/>
</dbReference>
<dbReference type="AlphaFoldDB" id="A0AAF0EUZ0"/>
<dbReference type="Pfam" id="PF11969">
    <property type="entry name" value="DcpS_C"/>
    <property type="match status" value="1"/>
</dbReference>
<accession>A0AAF0EUZ0</accession>
<name>A0AAF0EUZ0_9BASI</name>
<evidence type="ECO:0008006" key="3">
    <source>
        <dbReference type="Google" id="ProtNLM"/>
    </source>
</evidence>
<dbReference type="Proteomes" id="UP001217754">
    <property type="component" value="Chromosome 1"/>
</dbReference>
<dbReference type="PANTHER" id="PTHR12486">
    <property type="entry name" value="APRATAXIN-RELATED"/>
    <property type="match status" value="1"/>
</dbReference>
<dbReference type="GO" id="GO:0003697">
    <property type="term" value="F:single-stranded DNA binding"/>
    <property type="evidence" value="ECO:0007669"/>
    <property type="project" value="TreeGrafter"/>
</dbReference>
<dbReference type="InterPro" id="IPR019808">
    <property type="entry name" value="Histidine_triad_CS"/>
</dbReference>
<dbReference type="RefSeq" id="XP_060120328.1">
    <property type="nucleotide sequence ID" value="XM_060264345.1"/>
</dbReference>
<dbReference type="GO" id="GO:0000012">
    <property type="term" value="P:single strand break repair"/>
    <property type="evidence" value="ECO:0007669"/>
    <property type="project" value="TreeGrafter"/>
</dbReference>
<keyword evidence="2" id="KW-1185">Reference proteome</keyword>
<proteinExistence type="predicted"/>
<dbReference type="InterPro" id="IPR036265">
    <property type="entry name" value="HIT-like_sf"/>
</dbReference>
<dbReference type="GO" id="GO:0030983">
    <property type="term" value="F:mismatched DNA binding"/>
    <property type="evidence" value="ECO:0007669"/>
    <property type="project" value="TreeGrafter"/>
</dbReference>
<protein>
    <recommendedName>
        <fullName evidence="3">HIT domain-containing protein</fullName>
    </recommendedName>
</protein>
<evidence type="ECO:0000313" key="2">
    <source>
        <dbReference type="Proteomes" id="UP001217754"/>
    </source>
</evidence>
<dbReference type="PANTHER" id="PTHR12486:SF4">
    <property type="entry name" value="APRATAXIN"/>
    <property type="match status" value="1"/>
</dbReference>
<dbReference type="SUPFAM" id="SSF54197">
    <property type="entry name" value="HIT-like"/>
    <property type="match status" value="1"/>
</dbReference>
<dbReference type="GO" id="GO:0003725">
    <property type="term" value="F:double-stranded RNA binding"/>
    <property type="evidence" value="ECO:0007669"/>
    <property type="project" value="TreeGrafter"/>
</dbReference>
<dbReference type="EMBL" id="CP119958">
    <property type="protein sequence ID" value="WFD37431.1"/>
    <property type="molecule type" value="Genomic_DNA"/>
</dbReference>
<dbReference type="GO" id="GO:1990165">
    <property type="term" value="F:single-strand break-containing DNA binding"/>
    <property type="evidence" value="ECO:0007669"/>
    <property type="project" value="TreeGrafter"/>
</dbReference>
<sequence length="264" mass="30217">MARAWAPLQLARHTRPWTLGTGRWSDALKQIAKTDEAALPESVLIDSDAHTYTVYDGYPKAQFHFLIVPRLPLYREEVLENGKRRRVQIHARELDSVSTLLASRHAAFVLECLEKASKRLIDRIHESMQRLAIPETPGECDYAKDGQGTGATWDVRCGFHSIPSMHHLHLHVISSDLVSDRLKHKKHYLSFHPTAGYWLPLEQAQELAKDGARALPHPEAHYHDILKGPLVDLDDKNTFKVMPALKQDLEERWRATVDAQRLRK</sequence>